<dbReference type="AlphaFoldDB" id="A0A8T1LIW9"/>
<gene>
    <name evidence="1" type="ORF">PC118_g2461</name>
</gene>
<comment type="caution">
    <text evidence="1">The sequence shown here is derived from an EMBL/GenBank/DDBJ whole genome shotgun (WGS) entry which is preliminary data.</text>
</comment>
<accession>A0A8T1LIW9</accession>
<proteinExistence type="predicted"/>
<organism evidence="1 2">
    <name type="scientific">Phytophthora cactorum</name>
    <dbReference type="NCBI Taxonomy" id="29920"/>
    <lineage>
        <taxon>Eukaryota</taxon>
        <taxon>Sar</taxon>
        <taxon>Stramenopiles</taxon>
        <taxon>Oomycota</taxon>
        <taxon>Peronosporomycetes</taxon>
        <taxon>Peronosporales</taxon>
        <taxon>Peronosporaceae</taxon>
        <taxon>Phytophthora</taxon>
    </lineage>
</organism>
<evidence type="ECO:0000313" key="2">
    <source>
        <dbReference type="Proteomes" id="UP000697107"/>
    </source>
</evidence>
<dbReference type="EMBL" id="RCML01000036">
    <property type="protein sequence ID" value="KAG2996492.1"/>
    <property type="molecule type" value="Genomic_DNA"/>
</dbReference>
<reference evidence="1" key="1">
    <citation type="submission" date="2018-10" db="EMBL/GenBank/DDBJ databases">
        <title>Effector identification in a new, highly contiguous assembly of the strawberry crown rot pathogen Phytophthora cactorum.</title>
        <authorList>
            <person name="Armitage A.D."/>
            <person name="Nellist C.F."/>
            <person name="Bates H."/>
            <person name="Vickerstaff R.J."/>
            <person name="Harrison R.J."/>
        </authorList>
    </citation>
    <scope>NUCLEOTIDE SEQUENCE</scope>
    <source>
        <strain evidence="1">P415</strain>
    </source>
</reference>
<evidence type="ECO:0000313" key="1">
    <source>
        <dbReference type="EMBL" id="KAG2996492.1"/>
    </source>
</evidence>
<sequence length="110" mass="12307">MITFTAMCGRRRLTTTYIRQFKEFVYLLVLNFPALTRRFIGADEARYKTVPRNQAAVVEVTGTGPCVVNALDGHTGAAPTDAVNQAQLMQILQTDTRQGQRLHISIRIPD</sequence>
<dbReference type="VEuPathDB" id="FungiDB:PC110_g3830"/>
<protein>
    <submittedName>
        <fullName evidence="1">Uncharacterized protein</fullName>
    </submittedName>
</protein>
<dbReference type="Proteomes" id="UP000697107">
    <property type="component" value="Unassembled WGS sequence"/>
</dbReference>
<name>A0A8T1LIW9_9STRA</name>